<organism evidence="10 11">
    <name type="scientific">Roseburia amylophila</name>
    <dbReference type="NCBI Taxonomy" id="2981794"/>
    <lineage>
        <taxon>Bacteria</taxon>
        <taxon>Bacillati</taxon>
        <taxon>Bacillota</taxon>
        <taxon>Clostridia</taxon>
        <taxon>Lachnospirales</taxon>
        <taxon>Lachnospiraceae</taxon>
        <taxon>Roseburia</taxon>
    </lineage>
</organism>
<dbReference type="GO" id="GO:0008837">
    <property type="term" value="F:diaminopimelate epimerase activity"/>
    <property type="evidence" value="ECO:0007669"/>
    <property type="project" value="UniProtKB-UniRule"/>
</dbReference>
<comment type="catalytic activity">
    <reaction evidence="7 8">
        <text>(2S,6S)-2,6-diaminopimelate = meso-2,6-diaminopimelate</text>
        <dbReference type="Rhea" id="RHEA:15393"/>
        <dbReference type="ChEBI" id="CHEBI:57609"/>
        <dbReference type="ChEBI" id="CHEBI:57791"/>
        <dbReference type="EC" id="5.1.1.7"/>
    </reaction>
</comment>
<feature type="active site" evidence="9">
    <location>
        <position position="71"/>
    </location>
</feature>
<feature type="active site" description="Proton acceptor" evidence="8">
    <location>
        <position position="221"/>
    </location>
</feature>
<feature type="binding site" evidence="8">
    <location>
        <position position="194"/>
    </location>
    <ligand>
        <name>substrate</name>
    </ligand>
</feature>
<dbReference type="AlphaFoldDB" id="A0AAW4WIZ0"/>
<dbReference type="EMBL" id="JAJEQW010000018">
    <property type="protein sequence ID" value="MCC2243256.1"/>
    <property type="molecule type" value="Genomic_DNA"/>
</dbReference>
<feature type="binding site" evidence="8">
    <location>
        <begin position="72"/>
        <end position="73"/>
    </location>
    <ligand>
        <name>substrate</name>
    </ligand>
</feature>
<feature type="binding site" evidence="8">
    <location>
        <position position="62"/>
    </location>
    <ligand>
        <name>substrate</name>
    </ligand>
</feature>
<keyword evidence="6 8" id="KW-0413">Isomerase</keyword>
<evidence type="ECO:0000256" key="5">
    <source>
        <dbReference type="ARBA" id="ARBA00023154"/>
    </source>
</evidence>
<dbReference type="Pfam" id="PF01678">
    <property type="entry name" value="DAP_epimerase"/>
    <property type="match status" value="2"/>
</dbReference>
<comment type="caution">
    <text evidence="8">Lacks conserved residue(s) required for the propagation of feature annotation.</text>
</comment>
<dbReference type="Gene3D" id="3.10.310.10">
    <property type="entry name" value="Diaminopimelate Epimerase, Chain A, domain 1"/>
    <property type="match status" value="2"/>
</dbReference>
<dbReference type="PROSITE" id="PS01326">
    <property type="entry name" value="DAP_EPIMERASE"/>
    <property type="match status" value="1"/>
</dbReference>
<evidence type="ECO:0000256" key="3">
    <source>
        <dbReference type="ARBA" id="ARBA00013080"/>
    </source>
</evidence>
<feature type="binding site" evidence="8">
    <location>
        <position position="160"/>
    </location>
    <ligand>
        <name>substrate</name>
    </ligand>
</feature>
<dbReference type="RefSeq" id="WP_227710733.1">
    <property type="nucleotide sequence ID" value="NZ_JAJEQW010000018.1"/>
</dbReference>
<dbReference type="PANTHER" id="PTHR31689">
    <property type="entry name" value="DIAMINOPIMELATE EPIMERASE, CHLOROPLASTIC"/>
    <property type="match status" value="1"/>
</dbReference>
<comment type="subunit">
    <text evidence="8">Homodimer.</text>
</comment>
<comment type="function">
    <text evidence="8">Catalyzes the stereoinversion of LL-2,6-diaminopimelate (L,L-DAP) to meso-diaminopimelate (meso-DAP), a precursor of L-lysine and an essential component of the bacterial peptidoglycan.</text>
</comment>
<evidence type="ECO:0000256" key="4">
    <source>
        <dbReference type="ARBA" id="ARBA00022605"/>
    </source>
</evidence>
<feature type="binding site" evidence="8">
    <location>
        <begin position="222"/>
        <end position="223"/>
    </location>
    <ligand>
        <name>substrate</name>
    </ligand>
</feature>
<feature type="site" description="Could be important to modulate the pK values of the two catalytic cysteine residues" evidence="8">
    <location>
        <position position="162"/>
    </location>
</feature>
<accession>A0AAW4WIZ0</accession>
<dbReference type="GO" id="GO:0009089">
    <property type="term" value="P:lysine biosynthetic process via diaminopimelate"/>
    <property type="evidence" value="ECO:0007669"/>
    <property type="project" value="UniProtKB-UniRule"/>
</dbReference>
<keyword evidence="8" id="KW-0963">Cytoplasm</keyword>
<proteinExistence type="inferred from homology"/>
<reference evidence="10" key="1">
    <citation type="submission" date="2021-10" db="EMBL/GenBank/DDBJ databases">
        <title>Anaerobic single-cell dispensing facilitates the cultivation of human gut bacteria.</title>
        <authorList>
            <person name="Afrizal A."/>
        </authorList>
    </citation>
    <scope>NUCLEOTIDE SEQUENCE</scope>
    <source>
        <strain evidence="10">CLA-AA-H204</strain>
    </source>
</reference>
<dbReference type="InterPro" id="IPR018510">
    <property type="entry name" value="DAP_epimerase_AS"/>
</dbReference>
<comment type="pathway">
    <text evidence="1 8">Amino-acid biosynthesis; L-lysine biosynthesis via DAP pathway; DL-2,6-diaminopimelate from LL-2,6-diaminopimelate: step 1/1.</text>
</comment>
<feature type="binding site" evidence="8">
    <location>
        <begin position="212"/>
        <end position="213"/>
    </location>
    <ligand>
        <name>substrate</name>
    </ligand>
</feature>
<evidence type="ECO:0000256" key="2">
    <source>
        <dbReference type="ARBA" id="ARBA00010219"/>
    </source>
</evidence>
<evidence type="ECO:0000256" key="8">
    <source>
        <dbReference type="HAMAP-Rule" id="MF_00197"/>
    </source>
</evidence>
<sequence length="286" mass="31921">MKFTKMQAFGNDYVYIDAIHQHLDNLPELARFVSDRHFAIGSDGMVLICPSEKGDFRMRMFNPDGTEGEMCGNALRSVGKYVYDHRLTDKTDLVIETLGGMQQLNLTVTDGLVSNIRADIGAPRMSAKVIPVNTKLDEFVEQPVQVLDKTFHITAVSWGNPHCAMYVDSVADLDVEKYGKTIEHMTELFPNKTNVTFVEFVRRDYVKIREWERGTGETIGCGTGCCTAVVAGVLTGRLDRKVTVEQIGGPLYIEWEEESGHMFMTGPSHTVFESEIDASHIIGTAE</sequence>
<dbReference type="PANTHER" id="PTHR31689:SF0">
    <property type="entry name" value="DIAMINOPIMELATE EPIMERASE"/>
    <property type="match status" value="1"/>
</dbReference>
<comment type="subcellular location">
    <subcellularLocation>
        <location evidence="8">Cytoplasm</location>
    </subcellularLocation>
</comment>
<evidence type="ECO:0000313" key="10">
    <source>
        <dbReference type="EMBL" id="MCC2243256.1"/>
    </source>
</evidence>
<evidence type="ECO:0000256" key="1">
    <source>
        <dbReference type="ARBA" id="ARBA00005196"/>
    </source>
</evidence>
<feature type="binding site" evidence="8">
    <location>
        <position position="11"/>
    </location>
    <ligand>
        <name>substrate</name>
    </ligand>
</feature>
<dbReference type="InterPro" id="IPR001653">
    <property type="entry name" value="DAP_epimerase_DapF"/>
</dbReference>
<dbReference type="NCBIfam" id="TIGR00652">
    <property type="entry name" value="DapF"/>
    <property type="match status" value="1"/>
</dbReference>
<dbReference type="Proteomes" id="UP001198893">
    <property type="component" value="Unassembled WGS sequence"/>
</dbReference>
<keyword evidence="5 8" id="KW-0457">Lysine biosynthesis</keyword>
<keyword evidence="4 8" id="KW-0028">Amino-acid biosynthesis</keyword>
<gene>
    <name evidence="8 10" type="primary">dapF</name>
    <name evidence="10" type="ORF">LKD47_13315</name>
</gene>
<protein>
    <recommendedName>
        <fullName evidence="3 8">Diaminopimelate epimerase</fullName>
        <shortName evidence="8">DAP epimerase</shortName>
        <ecNumber evidence="3 8">5.1.1.7</ecNumber>
    </recommendedName>
    <alternativeName>
        <fullName evidence="8">PLP-independent amino acid racemase</fullName>
    </alternativeName>
</protein>
<dbReference type="SUPFAM" id="SSF54506">
    <property type="entry name" value="Diaminopimelate epimerase-like"/>
    <property type="match status" value="2"/>
</dbReference>
<feature type="active site" description="Proton donor" evidence="8">
    <location>
        <position position="71"/>
    </location>
</feature>
<evidence type="ECO:0000256" key="9">
    <source>
        <dbReference type="PROSITE-ProRule" id="PRU10125"/>
    </source>
</evidence>
<evidence type="ECO:0000256" key="6">
    <source>
        <dbReference type="ARBA" id="ARBA00023235"/>
    </source>
</evidence>
<dbReference type="GO" id="GO:0005829">
    <property type="term" value="C:cytosol"/>
    <property type="evidence" value="ECO:0007669"/>
    <property type="project" value="TreeGrafter"/>
</dbReference>
<evidence type="ECO:0000313" key="11">
    <source>
        <dbReference type="Proteomes" id="UP001198893"/>
    </source>
</evidence>
<evidence type="ECO:0000256" key="7">
    <source>
        <dbReference type="ARBA" id="ARBA00051712"/>
    </source>
</evidence>
<dbReference type="HAMAP" id="MF_00197">
    <property type="entry name" value="DAP_epimerase"/>
    <property type="match status" value="1"/>
</dbReference>
<comment type="similarity">
    <text evidence="2 8">Belongs to the diaminopimelate epimerase family.</text>
</comment>
<name>A0AAW4WIZ0_9FIRM</name>
<dbReference type="EC" id="5.1.1.7" evidence="3 8"/>
<feature type="site" description="Could be important to modulate the pK values of the two catalytic cysteine residues" evidence="8">
    <location>
        <position position="212"/>
    </location>
</feature>
<comment type="caution">
    <text evidence="10">The sequence shown here is derived from an EMBL/GenBank/DDBJ whole genome shotgun (WGS) entry which is preliminary data.</text>
</comment>